<sequence length="32" mass="3628">MTRTTPDLAPPSSNFSEIEFRTWNTQSPEADT</sequence>
<feature type="region of interest" description="Disordered" evidence="1">
    <location>
        <begin position="1"/>
        <end position="32"/>
    </location>
</feature>
<comment type="caution">
    <text evidence="2">The sequence shown here is derived from an EMBL/GenBank/DDBJ whole genome shotgun (WGS) entry which is preliminary data.</text>
</comment>
<reference evidence="2 3" key="1">
    <citation type="journal article" date="2019" name="Sci. Rep.">
        <title>Orb-weaving spider Araneus ventricosus genome elucidates the spidroin gene catalogue.</title>
        <authorList>
            <person name="Kono N."/>
            <person name="Nakamura H."/>
            <person name="Ohtoshi R."/>
            <person name="Moran D.A.P."/>
            <person name="Shinohara A."/>
            <person name="Yoshida Y."/>
            <person name="Fujiwara M."/>
            <person name="Mori M."/>
            <person name="Tomita M."/>
            <person name="Arakawa K."/>
        </authorList>
    </citation>
    <scope>NUCLEOTIDE SEQUENCE [LARGE SCALE GENOMIC DNA]</scope>
</reference>
<protein>
    <submittedName>
        <fullName evidence="2">Uncharacterized protein</fullName>
    </submittedName>
</protein>
<feature type="non-terminal residue" evidence="2">
    <location>
        <position position="32"/>
    </location>
</feature>
<gene>
    <name evidence="2" type="ORF">AVEN_86681_1</name>
</gene>
<dbReference type="AlphaFoldDB" id="A0A4Y2AEA5"/>
<evidence type="ECO:0000313" key="2">
    <source>
        <dbReference type="EMBL" id="GBL78040.1"/>
    </source>
</evidence>
<evidence type="ECO:0000256" key="1">
    <source>
        <dbReference type="SAM" id="MobiDB-lite"/>
    </source>
</evidence>
<dbReference type="Proteomes" id="UP000499080">
    <property type="component" value="Unassembled WGS sequence"/>
</dbReference>
<evidence type="ECO:0000313" key="3">
    <source>
        <dbReference type="Proteomes" id="UP000499080"/>
    </source>
</evidence>
<accession>A0A4Y2AEA5</accession>
<proteinExistence type="predicted"/>
<keyword evidence="3" id="KW-1185">Reference proteome</keyword>
<dbReference type="EMBL" id="BGPR01080275">
    <property type="protein sequence ID" value="GBL78040.1"/>
    <property type="molecule type" value="Genomic_DNA"/>
</dbReference>
<name>A0A4Y2AEA5_ARAVE</name>
<organism evidence="2 3">
    <name type="scientific">Araneus ventricosus</name>
    <name type="common">Orbweaver spider</name>
    <name type="synonym">Epeira ventricosa</name>
    <dbReference type="NCBI Taxonomy" id="182803"/>
    <lineage>
        <taxon>Eukaryota</taxon>
        <taxon>Metazoa</taxon>
        <taxon>Ecdysozoa</taxon>
        <taxon>Arthropoda</taxon>
        <taxon>Chelicerata</taxon>
        <taxon>Arachnida</taxon>
        <taxon>Araneae</taxon>
        <taxon>Araneomorphae</taxon>
        <taxon>Entelegynae</taxon>
        <taxon>Araneoidea</taxon>
        <taxon>Araneidae</taxon>
        <taxon>Araneus</taxon>
    </lineage>
</organism>